<sequence length="357" mass="40766">MYEETKMPMLRFYLATWDKNKDEDAVAHTPNKNQDNVINTNLSEDKDTTVAPKLPLLDLDVLEVDACTDIVSAALQISGIAAEVIIDDYEDLPDPGFNSQMETDVITLTNPEVVTKKQDVHIEVTVTVHRGHVLLDMIRAFKSIDPYNDIISFEMIMPDGCIEISEDDGGVTRDSLTEFWKDFYEQCKEGTSEKVPFLRHDFGEEKWRAVAKIVVFGWARQGYFPMQLSLPFVQQCIFGFYSADLLEGFYKVLPEHERVCLQMSLSDFTKVAEDDLVDILDSHGVRHLPNQLNIARIIMEIAHKEIIQTPTFVSKCWHGLMGGIKLTEEQLVNLYAELKPTPKAVCKRLFPMRNETR</sequence>
<dbReference type="Proteomes" id="UP000507470">
    <property type="component" value="Unassembled WGS sequence"/>
</dbReference>
<protein>
    <recommendedName>
        <fullName evidence="3">HECT domain-containing protein</fullName>
    </recommendedName>
</protein>
<dbReference type="AlphaFoldDB" id="A0A6J8CEK3"/>
<proteinExistence type="predicted"/>
<name>A0A6J8CEK3_MYTCO</name>
<evidence type="ECO:0000313" key="1">
    <source>
        <dbReference type="EMBL" id="CAC5393802.1"/>
    </source>
</evidence>
<dbReference type="OrthoDB" id="6143999at2759"/>
<keyword evidence="2" id="KW-1185">Reference proteome</keyword>
<organism evidence="1 2">
    <name type="scientific">Mytilus coruscus</name>
    <name type="common">Sea mussel</name>
    <dbReference type="NCBI Taxonomy" id="42192"/>
    <lineage>
        <taxon>Eukaryota</taxon>
        <taxon>Metazoa</taxon>
        <taxon>Spiralia</taxon>
        <taxon>Lophotrochozoa</taxon>
        <taxon>Mollusca</taxon>
        <taxon>Bivalvia</taxon>
        <taxon>Autobranchia</taxon>
        <taxon>Pteriomorphia</taxon>
        <taxon>Mytilida</taxon>
        <taxon>Mytiloidea</taxon>
        <taxon>Mytilidae</taxon>
        <taxon>Mytilinae</taxon>
        <taxon>Mytilus</taxon>
    </lineage>
</organism>
<gene>
    <name evidence="1" type="ORF">MCOR_28618</name>
</gene>
<accession>A0A6J8CEK3</accession>
<dbReference type="EMBL" id="CACVKT020005209">
    <property type="protein sequence ID" value="CAC5393802.1"/>
    <property type="molecule type" value="Genomic_DNA"/>
</dbReference>
<evidence type="ECO:0000313" key="2">
    <source>
        <dbReference type="Proteomes" id="UP000507470"/>
    </source>
</evidence>
<evidence type="ECO:0008006" key="3">
    <source>
        <dbReference type="Google" id="ProtNLM"/>
    </source>
</evidence>
<reference evidence="1 2" key="1">
    <citation type="submission" date="2020-06" db="EMBL/GenBank/DDBJ databases">
        <authorList>
            <person name="Li R."/>
            <person name="Bekaert M."/>
        </authorList>
    </citation>
    <scope>NUCLEOTIDE SEQUENCE [LARGE SCALE GENOMIC DNA]</scope>
    <source>
        <strain evidence="2">wild</strain>
    </source>
</reference>